<proteinExistence type="predicted"/>
<name>A0A336LVF9_CULSO</name>
<accession>A0A336LVF9</accession>
<sequence length="480" mass="53008">MASSLSWSGNFVKYLLFGFNFLFAVTGIILLSVGLTVQGAYHGYNDVLDSGFYSVPSLLIAIGSIIFFIAFFGCCGAIKENYCMTLTFSILLIVVFILELSAGISGYVLRNQTTRLVGDGLSKTMEDYSKSEEITKIWDEIQMDFKCCGVHKPEDWIPILNTTESGGLPMSCCEPKFGNIGSSSCKSTDENVYKNGCIDEFGKFVRAHAVSIGAAGLILACIQLTGALLIVVGITINALYDHFQDFLYDHFYSPPTLLIVIGIFILSISLFGCIGAVKESACWINVYGILLLLVLVLQVAAAISAYVMQGQVHNMLASTMNDTMMKYEEDEYMKDAVDLLQTSLECCGIDSPQDWGHILQHDQTKNETTVPNSCCSNYLNGKCDMIYQDGCLPRLKFLISQGSMLIATGATAVALVQMLGVVCAFMLSKAIRQTKSLREARRQQYQQSLSILTEPYYSIADDCDLPEKNKQEYEKMYNKP</sequence>
<feature type="transmembrane region" description="Helical" evidence="5">
    <location>
        <begin position="14"/>
        <end position="37"/>
    </location>
</feature>
<keyword evidence="3 5" id="KW-1133">Transmembrane helix</keyword>
<feature type="transmembrane region" description="Helical" evidence="5">
    <location>
        <begin position="212"/>
        <end position="236"/>
    </location>
</feature>
<dbReference type="VEuPathDB" id="VectorBase:CSON005465"/>
<protein>
    <submittedName>
        <fullName evidence="6">CSON005465 protein</fullName>
    </submittedName>
</protein>
<organism evidence="6">
    <name type="scientific">Culicoides sonorensis</name>
    <name type="common">Biting midge</name>
    <dbReference type="NCBI Taxonomy" id="179676"/>
    <lineage>
        <taxon>Eukaryota</taxon>
        <taxon>Metazoa</taxon>
        <taxon>Ecdysozoa</taxon>
        <taxon>Arthropoda</taxon>
        <taxon>Hexapoda</taxon>
        <taxon>Insecta</taxon>
        <taxon>Pterygota</taxon>
        <taxon>Neoptera</taxon>
        <taxon>Endopterygota</taxon>
        <taxon>Diptera</taxon>
        <taxon>Nematocera</taxon>
        <taxon>Chironomoidea</taxon>
        <taxon>Ceratopogonidae</taxon>
        <taxon>Ceratopogoninae</taxon>
        <taxon>Culicoides</taxon>
        <taxon>Monoculicoides</taxon>
    </lineage>
</organism>
<dbReference type="PANTHER" id="PTHR19282:SF456">
    <property type="entry name" value="CD63 MOLECULE"/>
    <property type="match status" value="1"/>
</dbReference>
<feature type="transmembrane region" description="Helical" evidence="5">
    <location>
        <begin position="256"/>
        <end position="277"/>
    </location>
</feature>
<evidence type="ECO:0000313" key="6">
    <source>
        <dbReference type="EMBL" id="SSX21810.1"/>
    </source>
</evidence>
<dbReference type="EMBL" id="UFQT01000215">
    <property type="protein sequence ID" value="SSX21810.1"/>
    <property type="molecule type" value="Genomic_DNA"/>
</dbReference>
<dbReference type="Pfam" id="PF00335">
    <property type="entry name" value="Tetraspanin"/>
    <property type="match status" value="1"/>
</dbReference>
<dbReference type="CDD" id="cd03127">
    <property type="entry name" value="tetraspanin_LEL"/>
    <property type="match status" value="2"/>
</dbReference>
<feature type="transmembrane region" description="Helical" evidence="5">
    <location>
        <begin position="85"/>
        <end position="109"/>
    </location>
</feature>
<evidence type="ECO:0000256" key="4">
    <source>
        <dbReference type="ARBA" id="ARBA00023136"/>
    </source>
</evidence>
<evidence type="ECO:0000256" key="2">
    <source>
        <dbReference type="ARBA" id="ARBA00022692"/>
    </source>
</evidence>
<dbReference type="AlphaFoldDB" id="A0A336LVF9"/>
<dbReference type="GO" id="GO:0005886">
    <property type="term" value="C:plasma membrane"/>
    <property type="evidence" value="ECO:0007669"/>
    <property type="project" value="TreeGrafter"/>
</dbReference>
<evidence type="ECO:0000256" key="1">
    <source>
        <dbReference type="ARBA" id="ARBA00004141"/>
    </source>
</evidence>
<feature type="transmembrane region" description="Helical" evidence="5">
    <location>
        <begin position="58"/>
        <end position="79"/>
    </location>
</feature>
<dbReference type="PRINTS" id="PR00259">
    <property type="entry name" value="TMFOUR"/>
</dbReference>
<evidence type="ECO:0000256" key="5">
    <source>
        <dbReference type="SAM" id="Phobius"/>
    </source>
</evidence>
<feature type="transmembrane region" description="Helical" evidence="5">
    <location>
        <begin position="284"/>
        <end position="308"/>
    </location>
</feature>
<keyword evidence="2 5" id="KW-0812">Transmembrane</keyword>
<dbReference type="InterPro" id="IPR018499">
    <property type="entry name" value="Tetraspanin/Peripherin"/>
</dbReference>
<dbReference type="SUPFAM" id="SSF48652">
    <property type="entry name" value="Tetraspanin"/>
    <property type="match status" value="2"/>
</dbReference>
<comment type="subcellular location">
    <subcellularLocation>
        <location evidence="1">Membrane</location>
        <topology evidence="1">Multi-pass membrane protein</topology>
    </subcellularLocation>
</comment>
<dbReference type="InterPro" id="IPR008952">
    <property type="entry name" value="Tetraspanin_EC2_sf"/>
</dbReference>
<dbReference type="PANTHER" id="PTHR19282">
    <property type="entry name" value="TETRASPANIN"/>
    <property type="match status" value="1"/>
</dbReference>
<gene>
    <name evidence="6" type="primary">CSON005465</name>
</gene>
<keyword evidence="4 5" id="KW-0472">Membrane</keyword>
<reference evidence="6" key="1">
    <citation type="submission" date="2018-07" db="EMBL/GenBank/DDBJ databases">
        <authorList>
            <person name="Quirk P.G."/>
            <person name="Krulwich T.A."/>
        </authorList>
    </citation>
    <scope>NUCLEOTIDE SEQUENCE</scope>
</reference>
<dbReference type="Gene3D" id="1.10.1450.10">
    <property type="entry name" value="Tetraspanin"/>
    <property type="match status" value="2"/>
</dbReference>
<evidence type="ECO:0000256" key="3">
    <source>
        <dbReference type="ARBA" id="ARBA00022989"/>
    </source>
</evidence>
<feature type="transmembrane region" description="Helical" evidence="5">
    <location>
        <begin position="404"/>
        <end position="428"/>
    </location>
</feature>